<gene>
    <name evidence="2" type="ORF">SAMN02910377_00818</name>
</gene>
<name>A0A1H7GVW3_9FIRM</name>
<dbReference type="AlphaFoldDB" id="A0A1H7GVW3"/>
<keyword evidence="3" id="KW-1185">Reference proteome</keyword>
<dbReference type="RefSeq" id="WP_074789515.1">
    <property type="nucleotide sequence ID" value="NZ_FNZX01000005.1"/>
</dbReference>
<organism evidence="2 3">
    <name type="scientific">Pseudobutyrivibrio ruminis</name>
    <dbReference type="NCBI Taxonomy" id="46206"/>
    <lineage>
        <taxon>Bacteria</taxon>
        <taxon>Bacillati</taxon>
        <taxon>Bacillota</taxon>
        <taxon>Clostridia</taxon>
        <taxon>Lachnospirales</taxon>
        <taxon>Lachnospiraceae</taxon>
        <taxon>Pseudobutyrivibrio</taxon>
    </lineage>
</organism>
<protein>
    <submittedName>
        <fullName evidence="2">Helix-turn-helix domain-containing protein</fullName>
    </submittedName>
</protein>
<evidence type="ECO:0000313" key="3">
    <source>
        <dbReference type="Proteomes" id="UP000182321"/>
    </source>
</evidence>
<dbReference type="InterPro" id="IPR025246">
    <property type="entry name" value="IS30-like_HTH"/>
</dbReference>
<dbReference type="EMBL" id="FNZX01000005">
    <property type="protein sequence ID" value="SEK42208.1"/>
    <property type="molecule type" value="Genomic_DNA"/>
</dbReference>
<dbReference type="Proteomes" id="UP000182321">
    <property type="component" value="Unassembled WGS sequence"/>
</dbReference>
<proteinExistence type="predicted"/>
<reference evidence="3" key="1">
    <citation type="submission" date="2016-10" db="EMBL/GenBank/DDBJ databases">
        <authorList>
            <person name="Varghese N."/>
        </authorList>
    </citation>
    <scope>NUCLEOTIDE SEQUENCE [LARGE SCALE GENOMIC DNA]</scope>
    <source>
        <strain evidence="3">ACV-9</strain>
    </source>
</reference>
<accession>A0A1H7GVW3</accession>
<sequence>MNNKHLTFEERSIIEDLLNKGEKIHKIAPKLGRPDSSIVREVQRNRYVCHNTQAFCIYLWK</sequence>
<evidence type="ECO:0000313" key="2">
    <source>
        <dbReference type="EMBL" id="SEK42208.1"/>
    </source>
</evidence>
<feature type="domain" description="Transposase IS30-like HTH" evidence="1">
    <location>
        <begin position="3"/>
        <end position="45"/>
    </location>
</feature>
<evidence type="ECO:0000259" key="1">
    <source>
        <dbReference type="Pfam" id="PF13936"/>
    </source>
</evidence>
<dbReference type="Pfam" id="PF13936">
    <property type="entry name" value="HTH_38"/>
    <property type="match status" value="1"/>
</dbReference>